<feature type="compositionally biased region" description="Low complexity" evidence="1">
    <location>
        <begin position="11"/>
        <end position="27"/>
    </location>
</feature>
<feature type="region of interest" description="Disordered" evidence="1">
    <location>
        <begin position="1"/>
        <end position="28"/>
    </location>
</feature>
<comment type="caution">
    <text evidence="3">The sequence shown here is derived from an EMBL/GenBank/DDBJ whole genome shotgun (WGS) entry which is preliminary data.</text>
</comment>
<dbReference type="Pfam" id="PF12513">
    <property type="entry name" value="SUV3_C"/>
    <property type="match status" value="1"/>
</dbReference>
<evidence type="ECO:0000313" key="3">
    <source>
        <dbReference type="EMBL" id="KAK8500803.1"/>
    </source>
</evidence>
<evidence type="ECO:0000259" key="2">
    <source>
        <dbReference type="Pfam" id="PF12513"/>
    </source>
</evidence>
<evidence type="ECO:0000256" key="1">
    <source>
        <dbReference type="SAM" id="MobiDB-lite"/>
    </source>
</evidence>
<dbReference type="Proteomes" id="UP001472677">
    <property type="component" value="Unassembled WGS sequence"/>
</dbReference>
<feature type="domain" description="ATP-dependent RNA helicase SUV3 C-terminal" evidence="2">
    <location>
        <begin position="123"/>
        <end position="161"/>
    </location>
</feature>
<reference evidence="3 4" key="1">
    <citation type="journal article" date="2024" name="G3 (Bethesda)">
        <title>Genome assembly of Hibiscus sabdariffa L. provides insights into metabolisms of medicinal natural products.</title>
        <authorList>
            <person name="Kim T."/>
        </authorList>
    </citation>
    <scope>NUCLEOTIDE SEQUENCE [LARGE SCALE GENOMIC DNA]</scope>
    <source>
        <strain evidence="3">TK-2024</strain>
        <tissue evidence="3">Old leaves</tissue>
    </source>
</reference>
<dbReference type="EMBL" id="JBBPBM010000206">
    <property type="protein sequence ID" value="KAK8500803.1"/>
    <property type="molecule type" value="Genomic_DNA"/>
</dbReference>
<sequence length="162" mass="18368">MMTRVYKGVGSDAPSATSSSSSSSRKSLLAPTRKTKILSHHRLAARVSFASFVTEIRLSYYIAKKRSLSDIGSLENAKLSENYFFANCEEMLFVETYARKGIVHLREIFTPGTLEVPKTPTALKELESIHKVLELYVWLSFRLDEWFPDHELTSSQKNICSL</sequence>
<protein>
    <recommendedName>
        <fullName evidence="2">ATP-dependent RNA helicase SUV3 C-terminal domain-containing protein</fullName>
    </recommendedName>
</protein>
<keyword evidence="4" id="KW-1185">Reference proteome</keyword>
<dbReference type="InterPro" id="IPR022192">
    <property type="entry name" value="SUV3_C"/>
</dbReference>
<proteinExistence type="predicted"/>
<gene>
    <name evidence="3" type="ORF">V6N12_021012</name>
</gene>
<evidence type="ECO:0000313" key="4">
    <source>
        <dbReference type="Proteomes" id="UP001472677"/>
    </source>
</evidence>
<name>A0ABR2B2P4_9ROSI</name>
<accession>A0ABR2B2P4</accession>
<dbReference type="Gene3D" id="1.20.58.1080">
    <property type="match status" value="1"/>
</dbReference>
<organism evidence="3 4">
    <name type="scientific">Hibiscus sabdariffa</name>
    <name type="common">roselle</name>
    <dbReference type="NCBI Taxonomy" id="183260"/>
    <lineage>
        <taxon>Eukaryota</taxon>
        <taxon>Viridiplantae</taxon>
        <taxon>Streptophyta</taxon>
        <taxon>Embryophyta</taxon>
        <taxon>Tracheophyta</taxon>
        <taxon>Spermatophyta</taxon>
        <taxon>Magnoliopsida</taxon>
        <taxon>eudicotyledons</taxon>
        <taxon>Gunneridae</taxon>
        <taxon>Pentapetalae</taxon>
        <taxon>rosids</taxon>
        <taxon>malvids</taxon>
        <taxon>Malvales</taxon>
        <taxon>Malvaceae</taxon>
        <taxon>Malvoideae</taxon>
        <taxon>Hibiscus</taxon>
    </lineage>
</organism>